<gene>
    <name evidence="1" type="ORF">CASFOL_015902</name>
</gene>
<evidence type="ECO:0000313" key="2">
    <source>
        <dbReference type="Proteomes" id="UP001632038"/>
    </source>
</evidence>
<dbReference type="EMBL" id="JAVIJP010000017">
    <property type="protein sequence ID" value="KAL3640934.1"/>
    <property type="molecule type" value="Genomic_DNA"/>
</dbReference>
<organism evidence="1 2">
    <name type="scientific">Castilleja foliolosa</name>
    <dbReference type="NCBI Taxonomy" id="1961234"/>
    <lineage>
        <taxon>Eukaryota</taxon>
        <taxon>Viridiplantae</taxon>
        <taxon>Streptophyta</taxon>
        <taxon>Embryophyta</taxon>
        <taxon>Tracheophyta</taxon>
        <taxon>Spermatophyta</taxon>
        <taxon>Magnoliopsida</taxon>
        <taxon>eudicotyledons</taxon>
        <taxon>Gunneridae</taxon>
        <taxon>Pentapetalae</taxon>
        <taxon>asterids</taxon>
        <taxon>lamiids</taxon>
        <taxon>Lamiales</taxon>
        <taxon>Orobanchaceae</taxon>
        <taxon>Pedicularideae</taxon>
        <taxon>Castillejinae</taxon>
        <taxon>Castilleja</taxon>
    </lineage>
</organism>
<protein>
    <submittedName>
        <fullName evidence="1">Uncharacterized protein</fullName>
    </submittedName>
</protein>
<name>A0ABD3DGH6_9LAMI</name>
<accession>A0ABD3DGH6</accession>
<proteinExistence type="predicted"/>
<evidence type="ECO:0000313" key="1">
    <source>
        <dbReference type="EMBL" id="KAL3640934.1"/>
    </source>
</evidence>
<sequence length="53" mass="6172">MANFRELRLLELETKMICPHCSEKEFSLTQSARVHEEAFRSLPQTKRGGSKSY</sequence>
<comment type="caution">
    <text evidence="1">The sequence shown here is derived from an EMBL/GenBank/DDBJ whole genome shotgun (WGS) entry which is preliminary data.</text>
</comment>
<reference evidence="2" key="1">
    <citation type="journal article" date="2024" name="IScience">
        <title>Strigolactones Initiate the Formation of Haustorium-like Structures in Castilleja.</title>
        <authorList>
            <person name="Buerger M."/>
            <person name="Peterson D."/>
            <person name="Chory J."/>
        </authorList>
    </citation>
    <scope>NUCLEOTIDE SEQUENCE [LARGE SCALE GENOMIC DNA]</scope>
</reference>
<dbReference type="AlphaFoldDB" id="A0ABD3DGH6"/>
<dbReference type="Proteomes" id="UP001632038">
    <property type="component" value="Unassembled WGS sequence"/>
</dbReference>
<keyword evidence="2" id="KW-1185">Reference proteome</keyword>